<dbReference type="InterPro" id="IPR036942">
    <property type="entry name" value="Beta-barrel_TonB_sf"/>
</dbReference>
<dbReference type="SUPFAM" id="SSF56935">
    <property type="entry name" value="Porins"/>
    <property type="match status" value="1"/>
</dbReference>
<evidence type="ECO:0000259" key="10">
    <source>
        <dbReference type="Pfam" id="PF00593"/>
    </source>
</evidence>
<dbReference type="InterPro" id="IPR023996">
    <property type="entry name" value="TonB-dep_OMP_SusC/RagA"/>
</dbReference>
<dbReference type="Pfam" id="PF07715">
    <property type="entry name" value="Plug"/>
    <property type="match status" value="1"/>
</dbReference>
<keyword evidence="6 8" id="KW-0472">Membrane</keyword>
<dbReference type="RefSeq" id="WP_106291311.1">
    <property type="nucleotide sequence ID" value="NZ_PVTH01000002.1"/>
</dbReference>
<reference evidence="12 13" key="1">
    <citation type="submission" date="2018-03" db="EMBL/GenBank/DDBJ databases">
        <title>Genomic Encyclopedia of Type Strains, Phase III (KMG-III): the genomes of soil and plant-associated and newly described type strains.</title>
        <authorList>
            <person name="Whitman W."/>
        </authorList>
    </citation>
    <scope>NUCLEOTIDE SEQUENCE [LARGE SCALE GENOMIC DNA]</scope>
    <source>
        <strain evidence="12 13">CGMCC 1.9313</strain>
    </source>
</reference>
<keyword evidence="7 8" id="KW-0998">Cell outer membrane</keyword>
<feature type="domain" description="TonB-dependent receptor plug" evidence="11">
    <location>
        <begin position="124"/>
        <end position="228"/>
    </location>
</feature>
<dbReference type="InterPro" id="IPR008969">
    <property type="entry name" value="CarboxyPept-like_regulatory"/>
</dbReference>
<dbReference type="InterPro" id="IPR037066">
    <property type="entry name" value="Plug_dom_sf"/>
</dbReference>
<sequence length="1049" mass="115230">MERITTKKERKVLLWAFISLMLCSIQGYTQVRTITGRVAGVSDGQPVPSAAVKVKGKQGGTSTNSQGTFSISAATGDVLEITSIGYQRKEVRVGPSNVIDVQLEDDVKALEEVVVVGYGVQKKKLVTGATAQVRGEDLQKQSTTNALQALQGQAPGIQIASTSGQPGESMRVIIRGVGTIGNSGPLYIVDGVQTPNINYLNPSDIEAIDVLKDAASAAIYGSQAANGVVLVTTRSGKRGQSASVTIDSYLGMQDAARKVEMLNSQQYASIMNEAAVNAGKLPRFSPQQIAGMGAGTNWINEMFVNDAITQNHVIGAQGGGESSTFSTSLSYTGQEGIVGGKDLSNYDRYNFRINSEHNLYNDLLKVGQHLTFNYITSNGIGVGNQYSNSLRGAFNTSPFVPMYDEAGNFFNNKNSTWYNGESNPYAAMVYGNQNDRNNQRLIGDLYLEVEPIKNLKFRTSLGIDYFAEESRSFTPIYELSIYSFSDLTRVDQSMGKGKTLLFDNLLSYNFNVNTDHHIELLAGSSTFQSDRSVIWGVNTDLIFNDLQHAWLSNALNTNGATISVGGGPTNRPGNQGPTVFEEKRLSYFGRLNYNYKEKYLLNMTFRADGSSKFSKENRWGYFPSVSAGWVLTNESFLAPTNKWLNFLKLRASWGQVGNQNIIAFQYLAPVVFSNTNYSFGNAEGELTPGAYPSRLGNPDLKWETSEQLNLGFDSRLFHDKINLTFDWYTKTTKDWLIAAPILATAGADAPYINGGNVENKGIELGLSFDGVAGDFRYTIGVNGAYNKNKVTEIPTSDGIIHGATNQLFDNSGEFYRAQTGFPIGYFWGLTTAGIFQSEQEVNAHRSSQNLLIQPSAQPGDVRYVDSNDDGIINDLDRGMIGDPNPDYTYGINLSAGYKGFDFSLLASGVVGNEIVQSYRNQANQYANYTTSILGRWHGPGSSNTLPRVTENSTNWINFSDLYVHQGDYLRISNITLGYDFGKVLKKGYLRQVRIYASAQNLYTFTKYTGMDPEIGYGIDNGERDRFSSGIDLGYYPRPRTFLLGANIRF</sequence>
<evidence type="ECO:0000256" key="9">
    <source>
        <dbReference type="RuleBase" id="RU003357"/>
    </source>
</evidence>
<dbReference type="FunFam" id="2.170.130.10:FF:000008">
    <property type="entry name" value="SusC/RagA family TonB-linked outer membrane protein"/>
    <property type="match status" value="1"/>
</dbReference>
<dbReference type="InterPro" id="IPR000531">
    <property type="entry name" value="Beta-barrel_TonB"/>
</dbReference>
<proteinExistence type="inferred from homology"/>
<feature type="domain" description="TonB-dependent receptor-like beta-barrel" evidence="10">
    <location>
        <begin position="393"/>
        <end position="898"/>
    </location>
</feature>
<evidence type="ECO:0000313" key="12">
    <source>
        <dbReference type="EMBL" id="PRY54259.1"/>
    </source>
</evidence>
<dbReference type="InterPro" id="IPR039426">
    <property type="entry name" value="TonB-dep_rcpt-like"/>
</dbReference>
<evidence type="ECO:0000256" key="6">
    <source>
        <dbReference type="ARBA" id="ARBA00023136"/>
    </source>
</evidence>
<dbReference type="EMBL" id="PVTH01000002">
    <property type="protein sequence ID" value="PRY54259.1"/>
    <property type="molecule type" value="Genomic_DNA"/>
</dbReference>
<evidence type="ECO:0000256" key="7">
    <source>
        <dbReference type="ARBA" id="ARBA00023237"/>
    </source>
</evidence>
<comment type="similarity">
    <text evidence="8 9">Belongs to the TonB-dependent receptor family.</text>
</comment>
<name>A0A2T0U8L5_9SPHI</name>
<evidence type="ECO:0000256" key="5">
    <source>
        <dbReference type="ARBA" id="ARBA00023077"/>
    </source>
</evidence>
<dbReference type="InterPro" id="IPR012910">
    <property type="entry name" value="Plug_dom"/>
</dbReference>
<evidence type="ECO:0000256" key="2">
    <source>
        <dbReference type="ARBA" id="ARBA00022448"/>
    </source>
</evidence>
<comment type="caution">
    <text evidence="12">The sequence shown here is derived from an EMBL/GenBank/DDBJ whole genome shotgun (WGS) entry which is preliminary data.</text>
</comment>
<evidence type="ECO:0000256" key="4">
    <source>
        <dbReference type="ARBA" id="ARBA00022692"/>
    </source>
</evidence>
<evidence type="ECO:0000256" key="3">
    <source>
        <dbReference type="ARBA" id="ARBA00022452"/>
    </source>
</evidence>
<dbReference type="GO" id="GO:0009279">
    <property type="term" value="C:cell outer membrane"/>
    <property type="evidence" value="ECO:0007669"/>
    <property type="project" value="UniProtKB-SubCell"/>
</dbReference>
<keyword evidence="4 8" id="KW-0812">Transmembrane</keyword>
<evidence type="ECO:0000259" key="11">
    <source>
        <dbReference type="Pfam" id="PF07715"/>
    </source>
</evidence>
<dbReference type="Proteomes" id="UP000238034">
    <property type="component" value="Unassembled WGS sequence"/>
</dbReference>
<keyword evidence="5 9" id="KW-0798">TonB box</keyword>
<keyword evidence="3 8" id="KW-1134">Transmembrane beta strand</keyword>
<gene>
    <name evidence="12" type="ORF">B0I27_10225</name>
</gene>
<dbReference type="InterPro" id="IPR023997">
    <property type="entry name" value="TonB-dep_OMP_SusC/RagA_CS"/>
</dbReference>
<dbReference type="Gene3D" id="2.40.170.20">
    <property type="entry name" value="TonB-dependent receptor, beta-barrel domain"/>
    <property type="match status" value="1"/>
</dbReference>
<protein>
    <submittedName>
        <fullName evidence="12">TonB-linked SusC/RagA family outer membrane protein</fullName>
    </submittedName>
</protein>
<accession>A0A2T0U8L5</accession>
<dbReference type="NCBIfam" id="TIGR04056">
    <property type="entry name" value="OMP_RagA_SusC"/>
    <property type="match status" value="1"/>
</dbReference>
<dbReference type="Gene3D" id="2.170.130.10">
    <property type="entry name" value="TonB-dependent receptor, plug domain"/>
    <property type="match status" value="1"/>
</dbReference>
<dbReference type="NCBIfam" id="TIGR04057">
    <property type="entry name" value="SusC_RagA_signa"/>
    <property type="match status" value="1"/>
</dbReference>
<dbReference type="PROSITE" id="PS52016">
    <property type="entry name" value="TONB_DEPENDENT_REC_3"/>
    <property type="match status" value="1"/>
</dbReference>
<keyword evidence="2 8" id="KW-0813">Transport</keyword>
<comment type="subcellular location">
    <subcellularLocation>
        <location evidence="1 8">Cell outer membrane</location>
        <topology evidence="1 8">Multi-pass membrane protein</topology>
    </subcellularLocation>
</comment>
<organism evidence="12 13">
    <name type="scientific">Arcticibacter pallidicorallinus</name>
    <dbReference type="NCBI Taxonomy" id="1259464"/>
    <lineage>
        <taxon>Bacteria</taxon>
        <taxon>Pseudomonadati</taxon>
        <taxon>Bacteroidota</taxon>
        <taxon>Sphingobacteriia</taxon>
        <taxon>Sphingobacteriales</taxon>
        <taxon>Sphingobacteriaceae</taxon>
        <taxon>Arcticibacter</taxon>
    </lineage>
</organism>
<dbReference type="Gene3D" id="2.60.40.1120">
    <property type="entry name" value="Carboxypeptidase-like, regulatory domain"/>
    <property type="match status" value="1"/>
</dbReference>
<dbReference type="AlphaFoldDB" id="A0A2T0U8L5"/>
<evidence type="ECO:0000256" key="8">
    <source>
        <dbReference type="PROSITE-ProRule" id="PRU01360"/>
    </source>
</evidence>
<dbReference type="SUPFAM" id="SSF49464">
    <property type="entry name" value="Carboxypeptidase regulatory domain-like"/>
    <property type="match status" value="1"/>
</dbReference>
<dbReference type="OrthoDB" id="9768177at2"/>
<evidence type="ECO:0000313" key="13">
    <source>
        <dbReference type="Proteomes" id="UP000238034"/>
    </source>
</evidence>
<keyword evidence="13" id="KW-1185">Reference proteome</keyword>
<evidence type="ECO:0000256" key="1">
    <source>
        <dbReference type="ARBA" id="ARBA00004571"/>
    </source>
</evidence>
<dbReference type="Pfam" id="PF13715">
    <property type="entry name" value="CarbopepD_reg_2"/>
    <property type="match status" value="1"/>
</dbReference>
<dbReference type="Pfam" id="PF00593">
    <property type="entry name" value="TonB_dep_Rec_b-barrel"/>
    <property type="match status" value="1"/>
</dbReference>